<proteinExistence type="predicted"/>
<organism evidence="1 2">
    <name type="scientific">Nepenthes gracilis</name>
    <name type="common">Slender pitcher plant</name>
    <dbReference type="NCBI Taxonomy" id="150966"/>
    <lineage>
        <taxon>Eukaryota</taxon>
        <taxon>Viridiplantae</taxon>
        <taxon>Streptophyta</taxon>
        <taxon>Embryophyta</taxon>
        <taxon>Tracheophyta</taxon>
        <taxon>Spermatophyta</taxon>
        <taxon>Magnoliopsida</taxon>
        <taxon>eudicotyledons</taxon>
        <taxon>Gunneridae</taxon>
        <taxon>Pentapetalae</taxon>
        <taxon>Caryophyllales</taxon>
        <taxon>Nepenthaceae</taxon>
        <taxon>Nepenthes</taxon>
    </lineage>
</organism>
<gene>
    <name evidence="1" type="ORF">Nepgr_033017</name>
</gene>
<accession>A0AAD3TL95</accession>
<sequence>MYSIVFVAIFSNKTSVNAAEMLTIIDGQLFILSSTRTSEFSPGEILIHHKRTTKIKEIVFEDNLNLFAALIKYELPAITLKPIFGSNTAAALINARFTSNFFITDLKATPTIK</sequence>
<protein>
    <submittedName>
        <fullName evidence="1">Uncharacterized protein</fullName>
    </submittedName>
</protein>
<dbReference type="Proteomes" id="UP001279734">
    <property type="component" value="Unassembled WGS sequence"/>
</dbReference>
<dbReference type="AlphaFoldDB" id="A0AAD3TL95"/>
<evidence type="ECO:0000313" key="1">
    <source>
        <dbReference type="EMBL" id="GMH31174.1"/>
    </source>
</evidence>
<reference evidence="1" key="1">
    <citation type="submission" date="2023-05" db="EMBL/GenBank/DDBJ databases">
        <title>Nepenthes gracilis genome sequencing.</title>
        <authorList>
            <person name="Fukushima K."/>
        </authorList>
    </citation>
    <scope>NUCLEOTIDE SEQUENCE</scope>
    <source>
        <strain evidence="1">SING2019-196</strain>
    </source>
</reference>
<comment type="caution">
    <text evidence="1">The sequence shown here is derived from an EMBL/GenBank/DDBJ whole genome shotgun (WGS) entry which is preliminary data.</text>
</comment>
<evidence type="ECO:0000313" key="2">
    <source>
        <dbReference type="Proteomes" id="UP001279734"/>
    </source>
</evidence>
<name>A0AAD3TL95_NEPGR</name>
<dbReference type="EMBL" id="BSYO01000039">
    <property type="protein sequence ID" value="GMH31174.1"/>
    <property type="molecule type" value="Genomic_DNA"/>
</dbReference>
<keyword evidence="2" id="KW-1185">Reference proteome</keyword>